<gene>
    <name evidence="2" type="ORF">SKAU_G00201530</name>
</gene>
<dbReference type="Gene3D" id="6.20.240.40">
    <property type="match status" value="1"/>
</dbReference>
<dbReference type="EMBL" id="JAINUF010000006">
    <property type="protein sequence ID" value="KAJ8357359.1"/>
    <property type="molecule type" value="Genomic_DNA"/>
</dbReference>
<dbReference type="AlphaFoldDB" id="A0A9Q1FFK6"/>
<accession>A0A9Q1FFK6</accession>
<protein>
    <submittedName>
        <fullName evidence="2">Uncharacterized protein</fullName>
    </submittedName>
</protein>
<feature type="compositionally biased region" description="Basic and acidic residues" evidence="1">
    <location>
        <begin position="105"/>
        <end position="122"/>
    </location>
</feature>
<evidence type="ECO:0000313" key="2">
    <source>
        <dbReference type="EMBL" id="KAJ8357359.1"/>
    </source>
</evidence>
<name>A0A9Q1FFK6_SYNKA</name>
<organism evidence="2 3">
    <name type="scientific">Synaphobranchus kaupii</name>
    <name type="common">Kaup's arrowtooth eel</name>
    <dbReference type="NCBI Taxonomy" id="118154"/>
    <lineage>
        <taxon>Eukaryota</taxon>
        <taxon>Metazoa</taxon>
        <taxon>Chordata</taxon>
        <taxon>Craniata</taxon>
        <taxon>Vertebrata</taxon>
        <taxon>Euteleostomi</taxon>
        <taxon>Actinopterygii</taxon>
        <taxon>Neopterygii</taxon>
        <taxon>Teleostei</taxon>
        <taxon>Anguilliformes</taxon>
        <taxon>Synaphobranchidae</taxon>
        <taxon>Synaphobranchus</taxon>
    </lineage>
</organism>
<sequence length="122" mass="13969">MAARINTRILFRKLECIFLIQRRNRVKAKWATSQPKFPSTRMALQNFDVNYGTQLADLWPSVRVGMLSEQKYGALVNNFSEAADVIKELQLQGARDFVCSNVSQGDERHGTTEEHLHACQTR</sequence>
<evidence type="ECO:0000256" key="1">
    <source>
        <dbReference type="SAM" id="MobiDB-lite"/>
    </source>
</evidence>
<comment type="caution">
    <text evidence="2">The sequence shown here is derived from an EMBL/GenBank/DDBJ whole genome shotgun (WGS) entry which is preliminary data.</text>
</comment>
<evidence type="ECO:0000313" key="3">
    <source>
        <dbReference type="Proteomes" id="UP001152622"/>
    </source>
</evidence>
<dbReference type="Proteomes" id="UP001152622">
    <property type="component" value="Chromosome 6"/>
</dbReference>
<reference evidence="2" key="1">
    <citation type="journal article" date="2023" name="Science">
        <title>Genome structures resolve the early diversification of teleost fishes.</title>
        <authorList>
            <person name="Parey E."/>
            <person name="Louis A."/>
            <person name="Montfort J."/>
            <person name="Bouchez O."/>
            <person name="Roques C."/>
            <person name="Iampietro C."/>
            <person name="Lluch J."/>
            <person name="Castinel A."/>
            <person name="Donnadieu C."/>
            <person name="Desvignes T."/>
            <person name="Floi Bucao C."/>
            <person name="Jouanno E."/>
            <person name="Wen M."/>
            <person name="Mejri S."/>
            <person name="Dirks R."/>
            <person name="Jansen H."/>
            <person name="Henkel C."/>
            <person name="Chen W.J."/>
            <person name="Zahm M."/>
            <person name="Cabau C."/>
            <person name="Klopp C."/>
            <person name="Thompson A.W."/>
            <person name="Robinson-Rechavi M."/>
            <person name="Braasch I."/>
            <person name="Lecointre G."/>
            <person name="Bobe J."/>
            <person name="Postlethwait J.H."/>
            <person name="Berthelot C."/>
            <person name="Roest Crollius H."/>
            <person name="Guiguen Y."/>
        </authorList>
    </citation>
    <scope>NUCLEOTIDE SEQUENCE</scope>
    <source>
        <strain evidence="2">WJC10195</strain>
    </source>
</reference>
<keyword evidence="3" id="KW-1185">Reference proteome</keyword>
<proteinExistence type="predicted"/>
<dbReference type="OrthoDB" id="8020218at2759"/>
<feature type="region of interest" description="Disordered" evidence="1">
    <location>
        <begin position="103"/>
        <end position="122"/>
    </location>
</feature>